<dbReference type="EMBL" id="PQIB02000016">
    <property type="protein sequence ID" value="RLM62285.1"/>
    <property type="molecule type" value="Genomic_DNA"/>
</dbReference>
<accession>A0A3L6PUF6</accession>
<dbReference type="STRING" id="4540.A0A3L6PUF6"/>
<name>A0A3L6PUF6_PANMI</name>
<evidence type="ECO:0000313" key="2">
    <source>
        <dbReference type="EMBL" id="RLM62285.1"/>
    </source>
</evidence>
<protein>
    <submittedName>
        <fullName evidence="2">Uncharacterized protein</fullName>
    </submittedName>
</protein>
<sequence>MPRNIRPSCASPPTILRPPALYSSESASSPLPRAYSFVSAPTKNKSRLHAGRGMEGRRPLEAATTTTAATAADPWRIPKAPLFIYWRSIAAHIRTLILSCTNLSGCCPGVGSSSGQLKGNKTATCYKTKVVNNWDAINTIYSIGHANDEGAKTGAEAAQDSPEQADDASPDLPQKRQQTGDAILCMLGDMKTSFDDALKSTEPLPLPHVTPPAEILASLQMIPNFARCDMLKFYGKLILNERLFQAPMKFPMDMRKEWLLMLNEKNSN</sequence>
<reference evidence="3" key="1">
    <citation type="journal article" date="2019" name="Nat. Commun.">
        <title>The genome of broomcorn millet.</title>
        <authorList>
            <person name="Zou C."/>
            <person name="Miki D."/>
            <person name="Li D."/>
            <person name="Tang Q."/>
            <person name="Xiao L."/>
            <person name="Rajput S."/>
            <person name="Deng P."/>
            <person name="Jia W."/>
            <person name="Huang R."/>
            <person name="Zhang M."/>
            <person name="Sun Y."/>
            <person name="Hu J."/>
            <person name="Fu X."/>
            <person name="Schnable P.S."/>
            <person name="Li F."/>
            <person name="Zhang H."/>
            <person name="Feng B."/>
            <person name="Zhu X."/>
            <person name="Liu R."/>
            <person name="Schnable J.C."/>
            <person name="Zhu J.-K."/>
            <person name="Zhang H."/>
        </authorList>
    </citation>
    <scope>NUCLEOTIDE SEQUENCE [LARGE SCALE GENOMIC DNA]</scope>
</reference>
<feature type="region of interest" description="Disordered" evidence="1">
    <location>
        <begin position="151"/>
        <end position="174"/>
    </location>
</feature>
<gene>
    <name evidence="2" type="ORF">C2845_PM14G10560</name>
</gene>
<feature type="region of interest" description="Disordered" evidence="1">
    <location>
        <begin position="42"/>
        <end position="67"/>
    </location>
</feature>
<keyword evidence="3" id="KW-1185">Reference proteome</keyword>
<dbReference type="AlphaFoldDB" id="A0A3L6PUF6"/>
<evidence type="ECO:0000313" key="3">
    <source>
        <dbReference type="Proteomes" id="UP000275267"/>
    </source>
</evidence>
<evidence type="ECO:0000256" key="1">
    <source>
        <dbReference type="SAM" id="MobiDB-lite"/>
    </source>
</evidence>
<proteinExistence type="predicted"/>
<comment type="caution">
    <text evidence="2">The sequence shown here is derived from an EMBL/GenBank/DDBJ whole genome shotgun (WGS) entry which is preliminary data.</text>
</comment>
<organism evidence="2 3">
    <name type="scientific">Panicum miliaceum</name>
    <name type="common">Proso millet</name>
    <name type="synonym">Broomcorn millet</name>
    <dbReference type="NCBI Taxonomy" id="4540"/>
    <lineage>
        <taxon>Eukaryota</taxon>
        <taxon>Viridiplantae</taxon>
        <taxon>Streptophyta</taxon>
        <taxon>Embryophyta</taxon>
        <taxon>Tracheophyta</taxon>
        <taxon>Spermatophyta</taxon>
        <taxon>Magnoliopsida</taxon>
        <taxon>Liliopsida</taxon>
        <taxon>Poales</taxon>
        <taxon>Poaceae</taxon>
        <taxon>PACMAD clade</taxon>
        <taxon>Panicoideae</taxon>
        <taxon>Panicodae</taxon>
        <taxon>Paniceae</taxon>
        <taxon>Panicinae</taxon>
        <taxon>Panicum</taxon>
        <taxon>Panicum sect. Panicum</taxon>
    </lineage>
</organism>
<dbReference type="Proteomes" id="UP000275267">
    <property type="component" value="Unassembled WGS sequence"/>
</dbReference>